<dbReference type="OrthoDB" id="9770036at2"/>
<evidence type="ECO:0000256" key="6">
    <source>
        <dbReference type="ARBA" id="ARBA00023136"/>
    </source>
</evidence>
<evidence type="ECO:0000259" key="8">
    <source>
        <dbReference type="Pfam" id="PF02687"/>
    </source>
</evidence>
<evidence type="ECO:0000256" key="1">
    <source>
        <dbReference type="ARBA" id="ARBA00004651"/>
    </source>
</evidence>
<dbReference type="PANTHER" id="PTHR30489:SF0">
    <property type="entry name" value="LIPOPROTEIN-RELEASING SYSTEM TRANSMEMBRANE PROTEIN LOLE"/>
    <property type="match status" value="1"/>
</dbReference>
<reference evidence="10" key="1">
    <citation type="journal article" date="2014" name="Int. J. Syst. Evol. Microbiol.">
        <title>Complete genome sequence of Corynebacterium casei LMG S-19264T (=DSM 44701T), isolated from a smear-ripened cheese.</title>
        <authorList>
            <consortium name="US DOE Joint Genome Institute (JGI-PGF)"/>
            <person name="Walter F."/>
            <person name="Albersmeier A."/>
            <person name="Kalinowski J."/>
            <person name="Ruckert C."/>
        </authorList>
    </citation>
    <scope>NUCLEOTIDE SEQUENCE</scope>
    <source>
        <strain evidence="10">KCTC 12343</strain>
    </source>
</reference>
<dbReference type="Proteomes" id="UP000628442">
    <property type="component" value="Unassembled WGS sequence"/>
</dbReference>
<feature type="transmembrane region" description="Helical" evidence="7">
    <location>
        <begin position="323"/>
        <end position="351"/>
    </location>
</feature>
<keyword evidence="6 7" id="KW-0472">Membrane</keyword>
<dbReference type="InterPro" id="IPR025857">
    <property type="entry name" value="MacB_PCD"/>
</dbReference>
<evidence type="ECO:0000313" key="11">
    <source>
        <dbReference type="EMBL" id="QBI03969.1"/>
    </source>
</evidence>
<organism evidence="10 13">
    <name type="scientific">Pseudoduganella albidiflava</name>
    <dbReference type="NCBI Taxonomy" id="321983"/>
    <lineage>
        <taxon>Bacteria</taxon>
        <taxon>Pseudomonadati</taxon>
        <taxon>Pseudomonadota</taxon>
        <taxon>Betaproteobacteria</taxon>
        <taxon>Burkholderiales</taxon>
        <taxon>Oxalobacteraceae</taxon>
        <taxon>Telluria group</taxon>
        <taxon>Pseudoduganella</taxon>
    </lineage>
</organism>
<proteinExistence type="inferred from homology"/>
<dbReference type="InterPro" id="IPR003838">
    <property type="entry name" value="ABC3_permease_C"/>
</dbReference>
<evidence type="ECO:0000313" key="13">
    <source>
        <dbReference type="Proteomes" id="UP000628442"/>
    </source>
</evidence>
<protein>
    <submittedName>
        <fullName evidence="10 11">Permease</fullName>
    </submittedName>
</protein>
<comment type="subcellular location">
    <subcellularLocation>
        <location evidence="1">Cell membrane</location>
        <topology evidence="1">Multi-pass membrane protein</topology>
    </subcellularLocation>
</comment>
<dbReference type="PANTHER" id="PTHR30489">
    <property type="entry name" value="LIPOPROTEIN-RELEASING SYSTEM TRANSMEMBRANE PROTEIN LOLE"/>
    <property type="match status" value="1"/>
</dbReference>
<evidence type="ECO:0000256" key="5">
    <source>
        <dbReference type="ARBA" id="ARBA00022989"/>
    </source>
</evidence>
<feature type="domain" description="ABC3 transporter permease C-terminal" evidence="8">
    <location>
        <begin position="280"/>
        <end position="405"/>
    </location>
</feature>
<gene>
    <name evidence="11" type="ORF">EYF70_26495</name>
    <name evidence="10" type="ORF">GCM10007387_01340</name>
</gene>
<keyword evidence="5 7" id="KW-1133">Transmembrane helix</keyword>
<dbReference type="AlphaFoldDB" id="A0A411X4M6"/>
<feature type="transmembrane region" description="Helical" evidence="7">
    <location>
        <begin position="371"/>
        <end position="395"/>
    </location>
</feature>
<evidence type="ECO:0000256" key="4">
    <source>
        <dbReference type="ARBA" id="ARBA00022692"/>
    </source>
</evidence>
<evidence type="ECO:0000313" key="12">
    <source>
        <dbReference type="Proteomes" id="UP000292307"/>
    </source>
</evidence>
<dbReference type="Proteomes" id="UP000292307">
    <property type="component" value="Chromosome"/>
</dbReference>
<evidence type="ECO:0000313" key="10">
    <source>
        <dbReference type="EMBL" id="GGY23646.1"/>
    </source>
</evidence>
<reference evidence="10" key="3">
    <citation type="submission" date="2022-12" db="EMBL/GenBank/DDBJ databases">
        <authorList>
            <person name="Sun Q."/>
            <person name="Kim S."/>
        </authorList>
    </citation>
    <scope>NUCLEOTIDE SEQUENCE</scope>
    <source>
        <strain evidence="10">KCTC 12343</strain>
    </source>
</reference>
<dbReference type="GO" id="GO:0098797">
    <property type="term" value="C:plasma membrane protein complex"/>
    <property type="evidence" value="ECO:0007669"/>
    <property type="project" value="TreeGrafter"/>
</dbReference>
<evidence type="ECO:0000256" key="7">
    <source>
        <dbReference type="SAM" id="Phobius"/>
    </source>
</evidence>
<sequence>MMDMITRFKLAARNAARNRRRSMATLASVVIGFVALSLFEGYFVSVYSSLEDEVIVGERLGHLTVGKPGLFDKGAQDPRRYAFTDRELARATSRLSALPGVKLVSPRITMSGLVSNGDTSRIYIGEGMRAEDMLALRGEKYADQPGKLDPQRTQGAVFGKRLAESLGLKVGSDATLLGATLDGMVNAVGIEMLEASATGSLGTDDKFVLVSLATARRLMAFEGAERIVLLLEDGSDLPATAAAVKKVLAAEGIPVEVRDWRTLSVYYNQVKSLFDMMYLFISVVVAIVVLASVFNTMGMTITERTREIGTLRALGMQVRTLDSLFVLEGMLIVAIGCGLGIAITLAAGFLINGAGITYMPPDAAAEVPLVVELVAANLGGSLFTLVVLAALASYLPARRASRRNITGALSHV</sequence>
<reference evidence="11 12" key="2">
    <citation type="submission" date="2019-02" db="EMBL/GenBank/DDBJ databases">
        <title>Draft Genome Sequences of Six Type Strains of the Genus Massilia.</title>
        <authorList>
            <person name="Miess H."/>
            <person name="Frediansyhah A."/>
            <person name="Gross H."/>
        </authorList>
    </citation>
    <scope>NUCLEOTIDE SEQUENCE [LARGE SCALE GENOMIC DNA]</scope>
    <source>
        <strain evidence="11 12">DSM 17472</strain>
    </source>
</reference>
<dbReference type="RefSeq" id="WP_131148059.1">
    <property type="nucleotide sequence ID" value="NZ_BMWV01000001.1"/>
</dbReference>
<dbReference type="Pfam" id="PF12704">
    <property type="entry name" value="MacB_PCD"/>
    <property type="match status" value="1"/>
</dbReference>
<dbReference type="Pfam" id="PF02687">
    <property type="entry name" value="FtsX"/>
    <property type="match status" value="1"/>
</dbReference>
<evidence type="ECO:0000256" key="2">
    <source>
        <dbReference type="ARBA" id="ARBA00005236"/>
    </source>
</evidence>
<evidence type="ECO:0000256" key="3">
    <source>
        <dbReference type="ARBA" id="ARBA00022475"/>
    </source>
</evidence>
<dbReference type="GO" id="GO:0044874">
    <property type="term" value="P:lipoprotein localization to outer membrane"/>
    <property type="evidence" value="ECO:0007669"/>
    <property type="project" value="TreeGrafter"/>
</dbReference>
<accession>A0A411X4M6</accession>
<keyword evidence="4 7" id="KW-0812">Transmembrane</keyword>
<dbReference type="EMBL" id="CP036401">
    <property type="protein sequence ID" value="QBI03969.1"/>
    <property type="molecule type" value="Genomic_DNA"/>
</dbReference>
<keyword evidence="12" id="KW-1185">Reference proteome</keyword>
<comment type="similarity">
    <text evidence="2">Belongs to the ABC-4 integral membrane protein family. LolC/E subfamily.</text>
</comment>
<feature type="transmembrane region" description="Helical" evidence="7">
    <location>
        <begin position="276"/>
        <end position="302"/>
    </location>
</feature>
<dbReference type="EMBL" id="BMWV01000001">
    <property type="protein sequence ID" value="GGY23646.1"/>
    <property type="molecule type" value="Genomic_DNA"/>
</dbReference>
<name>A0A411X4M6_9BURK</name>
<evidence type="ECO:0000259" key="9">
    <source>
        <dbReference type="Pfam" id="PF12704"/>
    </source>
</evidence>
<keyword evidence="3" id="KW-1003">Cell membrane</keyword>
<dbReference type="InterPro" id="IPR051447">
    <property type="entry name" value="Lipoprotein-release_system"/>
</dbReference>
<feature type="domain" description="MacB-like periplasmic core" evidence="9">
    <location>
        <begin position="22"/>
        <end position="246"/>
    </location>
</feature>